<feature type="transmembrane region" description="Helical" evidence="2">
    <location>
        <begin position="40"/>
        <end position="59"/>
    </location>
</feature>
<name>A0A8H7PS95_MORIS</name>
<keyword evidence="2" id="KW-0472">Membrane</keyword>
<keyword evidence="2" id="KW-1133">Transmembrane helix</keyword>
<dbReference type="AlphaFoldDB" id="A0A8H7PS95"/>
<evidence type="ECO:0000313" key="3">
    <source>
        <dbReference type="EMBL" id="KAG2179156.1"/>
    </source>
</evidence>
<sequence length="389" mass="45133">MQWWPFSSNSASNDRPSGVSYSRLSNSHTKVRPNKRCYMMFSKAILSTLVGILAFYVILFRTEFNARVYIRNWVYHKEIENAGPLSDCFNLPSDSQYIRGYSHMYEITPGVPLTDGFTCYDFAATIQPRPKRKHDRVIYHSFFDAHKTFDEASYEVARSFFATQDSDDTSLYLWTNNLKLLNHPLIQKLKAIGGNRFEIELYQPDDLALGTPLQGSTMLDAPTEDNDVMQLLILYRFGGVWFNNGVMFVRDVSPLFEHEWILQGNCANANGFDSSMMRFRRGSPYVCEMLHDIGLTPPSKQLKPQALYTRIHRRLLQNAIRPWAMIPWCFTDPQACTSKLSLSTAFASKSETRDRLRQIFAFNSHQKLDKKTEWIFQYLKEMYQSVLAQ</sequence>
<reference evidence="3" key="1">
    <citation type="submission" date="2020-12" db="EMBL/GenBank/DDBJ databases">
        <title>Metabolic potential, ecology and presence of endohyphal bacteria is reflected in genomic diversity of Mucoromycotina.</title>
        <authorList>
            <person name="Muszewska A."/>
            <person name="Okrasinska A."/>
            <person name="Steczkiewicz K."/>
            <person name="Drgas O."/>
            <person name="Orlowska M."/>
            <person name="Perlinska-Lenart U."/>
            <person name="Aleksandrzak-Piekarczyk T."/>
            <person name="Szatraj K."/>
            <person name="Zielenkiewicz U."/>
            <person name="Pilsyk S."/>
            <person name="Malc E."/>
            <person name="Mieczkowski P."/>
            <person name="Kruszewska J.S."/>
            <person name="Biernat P."/>
            <person name="Pawlowska J."/>
        </authorList>
    </citation>
    <scope>NUCLEOTIDE SEQUENCE</scope>
    <source>
        <strain evidence="3">WA0000067209</strain>
    </source>
</reference>
<proteinExistence type="predicted"/>
<evidence type="ECO:0000256" key="2">
    <source>
        <dbReference type="SAM" id="Phobius"/>
    </source>
</evidence>
<dbReference type="OrthoDB" id="409543at2759"/>
<dbReference type="Proteomes" id="UP000654370">
    <property type="component" value="Unassembled WGS sequence"/>
</dbReference>
<keyword evidence="4" id="KW-1185">Reference proteome</keyword>
<evidence type="ECO:0000256" key="1">
    <source>
        <dbReference type="SAM" id="MobiDB-lite"/>
    </source>
</evidence>
<feature type="region of interest" description="Disordered" evidence="1">
    <location>
        <begin position="1"/>
        <end position="25"/>
    </location>
</feature>
<dbReference type="EMBL" id="JAEPQZ010000007">
    <property type="protein sequence ID" value="KAG2179156.1"/>
    <property type="molecule type" value="Genomic_DNA"/>
</dbReference>
<evidence type="ECO:0000313" key="4">
    <source>
        <dbReference type="Proteomes" id="UP000654370"/>
    </source>
</evidence>
<comment type="caution">
    <text evidence="3">The sequence shown here is derived from an EMBL/GenBank/DDBJ whole genome shotgun (WGS) entry which is preliminary data.</text>
</comment>
<keyword evidence="2" id="KW-0812">Transmembrane</keyword>
<gene>
    <name evidence="3" type="ORF">INT43_002006</name>
</gene>
<accession>A0A8H7PS95</accession>
<organism evidence="3 4">
    <name type="scientific">Mortierella isabellina</name>
    <name type="common">Filamentous fungus</name>
    <name type="synonym">Umbelopsis isabellina</name>
    <dbReference type="NCBI Taxonomy" id="91625"/>
    <lineage>
        <taxon>Eukaryota</taxon>
        <taxon>Fungi</taxon>
        <taxon>Fungi incertae sedis</taxon>
        <taxon>Mucoromycota</taxon>
        <taxon>Mucoromycotina</taxon>
        <taxon>Umbelopsidomycetes</taxon>
        <taxon>Umbelopsidales</taxon>
        <taxon>Umbelopsidaceae</taxon>
        <taxon>Umbelopsis</taxon>
    </lineage>
</organism>
<protein>
    <submittedName>
        <fullName evidence="3">Uncharacterized protein</fullName>
    </submittedName>
</protein>